<dbReference type="OrthoDB" id="8454348at2"/>
<dbReference type="AlphaFoldDB" id="A0A1H7M8V1"/>
<keyword evidence="2" id="KW-1185">Reference proteome</keyword>
<proteinExistence type="predicted"/>
<gene>
    <name evidence="1" type="ORF">SAMN04488099_1112</name>
</gene>
<evidence type="ECO:0000313" key="1">
    <source>
        <dbReference type="EMBL" id="SEL07368.1"/>
    </source>
</evidence>
<dbReference type="EMBL" id="FNZU01000011">
    <property type="protein sequence ID" value="SEL07368.1"/>
    <property type="molecule type" value="Genomic_DNA"/>
</dbReference>
<protein>
    <submittedName>
        <fullName evidence="1">Uncharacterized protein</fullName>
    </submittedName>
</protein>
<accession>A0A1H7M8V1</accession>
<dbReference type="STRING" id="426702.SAMN04488099_1112"/>
<reference evidence="2" key="1">
    <citation type="submission" date="2016-10" db="EMBL/GenBank/DDBJ databases">
        <authorList>
            <person name="Varghese N."/>
            <person name="Submissions S."/>
        </authorList>
    </citation>
    <scope>NUCLEOTIDE SEQUENCE [LARGE SCALE GENOMIC DNA]</scope>
    <source>
        <strain evidence="2">DSM 19183</strain>
    </source>
</reference>
<organism evidence="1 2">
    <name type="scientific">Alkalibacterium pelagium</name>
    <dbReference type="NCBI Taxonomy" id="426702"/>
    <lineage>
        <taxon>Bacteria</taxon>
        <taxon>Bacillati</taxon>
        <taxon>Bacillota</taxon>
        <taxon>Bacilli</taxon>
        <taxon>Lactobacillales</taxon>
        <taxon>Carnobacteriaceae</taxon>
        <taxon>Alkalibacterium</taxon>
    </lineage>
</organism>
<evidence type="ECO:0000313" key="2">
    <source>
        <dbReference type="Proteomes" id="UP000199081"/>
    </source>
</evidence>
<dbReference type="RefSeq" id="WP_091481838.1">
    <property type="nucleotide sequence ID" value="NZ_BJYC01000013.1"/>
</dbReference>
<name>A0A1H7M8V1_9LACT</name>
<dbReference type="Proteomes" id="UP000199081">
    <property type="component" value="Unassembled WGS sequence"/>
</dbReference>
<sequence length="237" mass="27452">MRKTVGLFRPLRFDHLDLTAKLLVKYSISDTFEILDDVLAKEFKGKEGRRKIINNLTRVWSGGKKEPSTFQKEVLAKYNVSDKNDKIIYQYLMTSLAFPFFSETTTFVGKYLKMSDTFKSSIILSEMRNSYGSAESVYKGVNAVLNGLKSWEILSEESSKNHYVFKENLLEISNEFQLNLLVLVVIQNYVGDSLTIEQINNHVSMFPFRYLIRKEDIVSSQFEIIEDRLDTYISILS</sequence>